<dbReference type="EMBL" id="JABUKG010000016">
    <property type="protein sequence ID" value="MBY6322039.1"/>
    <property type="molecule type" value="Genomic_DNA"/>
</dbReference>
<sequence>MPPPRERVVLATRRGARIVRTRVEVEEQTAVGEAMVRGLIRAQLALALRMATVVVLLVGLIPLLWVVAPAAGTARLWGVGVPWWILAVAAYPVLLVVGVAFVRAAGRNEQEFADLVDDRWP</sequence>
<name>A0ABS7NVG6_9NOCA</name>
<comment type="caution">
    <text evidence="2">The sequence shown here is derived from an EMBL/GenBank/DDBJ whole genome shotgun (WGS) entry which is preliminary data.</text>
</comment>
<keyword evidence="1" id="KW-0812">Transmembrane</keyword>
<organism evidence="2 3">
    <name type="scientific">Rhodococcoides kroppenstedtii</name>
    <dbReference type="NCBI Taxonomy" id="293050"/>
    <lineage>
        <taxon>Bacteria</taxon>
        <taxon>Bacillati</taxon>
        <taxon>Actinomycetota</taxon>
        <taxon>Actinomycetes</taxon>
        <taxon>Mycobacteriales</taxon>
        <taxon>Nocardiaceae</taxon>
        <taxon>Rhodococcoides</taxon>
    </lineage>
</organism>
<keyword evidence="1" id="KW-1133">Transmembrane helix</keyword>
<protein>
    <recommendedName>
        <fullName evidence="4">Solute:sodium symporter small subunit</fullName>
    </recommendedName>
</protein>
<dbReference type="RefSeq" id="WP_068102805.1">
    <property type="nucleotide sequence ID" value="NZ_JABUKE010000017.1"/>
</dbReference>
<accession>A0ABS7NVG6</accession>
<evidence type="ECO:0008006" key="4">
    <source>
        <dbReference type="Google" id="ProtNLM"/>
    </source>
</evidence>
<keyword evidence="1" id="KW-0472">Membrane</keyword>
<reference evidence="2 3" key="1">
    <citation type="submission" date="2020-06" db="EMBL/GenBank/DDBJ databases">
        <title>Taxonomy, biology and ecology of Rhodococcus bacteria occurring in California pistachio and other woody hosts as revealed by genome sequence analyses.</title>
        <authorList>
            <person name="Gai Y."/>
            <person name="Riely B."/>
        </authorList>
    </citation>
    <scope>NUCLEOTIDE SEQUENCE [LARGE SCALE GENOMIC DNA]</scope>
    <source>
        <strain evidence="2 3">BP-284</strain>
    </source>
</reference>
<dbReference type="Proteomes" id="UP001520140">
    <property type="component" value="Unassembled WGS sequence"/>
</dbReference>
<feature type="transmembrane region" description="Helical" evidence="1">
    <location>
        <begin position="83"/>
        <end position="102"/>
    </location>
</feature>
<evidence type="ECO:0000256" key="1">
    <source>
        <dbReference type="SAM" id="Phobius"/>
    </source>
</evidence>
<proteinExistence type="predicted"/>
<evidence type="ECO:0000313" key="2">
    <source>
        <dbReference type="EMBL" id="MBY6322039.1"/>
    </source>
</evidence>
<keyword evidence="3" id="KW-1185">Reference proteome</keyword>
<gene>
    <name evidence="2" type="ORF">HQ605_14525</name>
</gene>
<feature type="transmembrane region" description="Helical" evidence="1">
    <location>
        <begin position="46"/>
        <end position="71"/>
    </location>
</feature>
<evidence type="ECO:0000313" key="3">
    <source>
        <dbReference type="Proteomes" id="UP001520140"/>
    </source>
</evidence>